<proteinExistence type="predicted"/>
<dbReference type="KEGG" id="mbos:ICJ55_07345"/>
<dbReference type="AlphaFoldDB" id="A0A7H1C5J9"/>
<evidence type="ECO:0008006" key="3">
    <source>
        <dbReference type="Google" id="ProtNLM"/>
    </source>
</evidence>
<sequence length="61" mass="7011">MGKYSETIEREMIAWRPFLAGKVTLSELNTPGITDMGELLKINRLLDAIDAMEEKQAEKWK</sequence>
<evidence type="ECO:0000313" key="2">
    <source>
        <dbReference type="Proteomes" id="UP000576260"/>
    </source>
</evidence>
<protein>
    <recommendedName>
        <fullName evidence="3">Phage protein</fullName>
    </recommendedName>
</protein>
<reference evidence="1 2" key="1">
    <citation type="submission" date="2020-09" db="EMBL/GenBank/DDBJ databases">
        <title>Mannheimia bovis sp.nov., isolated from a cow.</title>
        <authorList>
            <person name="Li F."/>
        </authorList>
    </citation>
    <scope>NUCLEOTIDE SEQUENCE [LARGE SCALE GENOMIC DNA]</scope>
    <source>
        <strain evidence="1 2">ZY190616</strain>
    </source>
</reference>
<organism evidence="1 2">
    <name type="scientific">Mannheimia bovis</name>
    <dbReference type="NCBI Taxonomy" id="2770636"/>
    <lineage>
        <taxon>Bacteria</taxon>
        <taxon>Pseudomonadati</taxon>
        <taxon>Pseudomonadota</taxon>
        <taxon>Gammaproteobacteria</taxon>
        <taxon>Pasteurellales</taxon>
        <taxon>Pasteurellaceae</taxon>
        <taxon>Mannheimia</taxon>
    </lineage>
</organism>
<dbReference type="Proteomes" id="UP000576260">
    <property type="component" value="Chromosome"/>
</dbReference>
<accession>A0A7H1C5J9</accession>
<gene>
    <name evidence="1" type="ORF">ICJ55_07345</name>
</gene>
<dbReference type="RefSeq" id="WP_188157737.1">
    <property type="nucleotide sequence ID" value="NZ_CP061280.1"/>
</dbReference>
<keyword evidence="2" id="KW-1185">Reference proteome</keyword>
<evidence type="ECO:0000313" key="1">
    <source>
        <dbReference type="EMBL" id="QNS16254.1"/>
    </source>
</evidence>
<name>A0A7H1C5J9_9PAST</name>
<dbReference type="EMBL" id="CP061280">
    <property type="protein sequence ID" value="QNS16254.1"/>
    <property type="molecule type" value="Genomic_DNA"/>
</dbReference>